<keyword evidence="2" id="KW-1185">Reference proteome</keyword>
<dbReference type="InterPro" id="IPR036116">
    <property type="entry name" value="FN3_sf"/>
</dbReference>
<protein>
    <recommendedName>
        <fullName evidence="3">Fibronectin type-III domain-containing protein</fullName>
    </recommendedName>
</protein>
<dbReference type="RefSeq" id="WP_185789767.1">
    <property type="nucleotide sequence ID" value="NZ_CANMIT010000003.1"/>
</dbReference>
<sequence>MKKLVYICLSMVLVFGCRDTTDDGPIGNPNGAQDPPEGVLLVFPYQDTLCNEGENPTPTQSTVFFEWVPNDNAESYTLTIENLNSGNITEYQTSEFIFPVTIDRAVPFRWFVTYDLQGETKESAVWNFYNAGPGVQTYPPFPAEIISPNMAQNLPNTNAIVLQWEGNDVDNDIVSYDIYFGTDNAPSLNTSDSTAEQLTVSVTPGTIYYWEVVTKDAEGNSSESGVYQFRISE</sequence>
<dbReference type="AlphaFoldDB" id="A0A842IT27"/>
<proteinExistence type="predicted"/>
<evidence type="ECO:0000313" key="2">
    <source>
        <dbReference type="Proteomes" id="UP000533900"/>
    </source>
</evidence>
<dbReference type="PROSITE" id="PS51257">
    <property type="entry name" value="PROKAR_LIPOPROTEIN"/>
    <property type="match status" value="1"/>
</dbReference>
<dbReference type="Gene3D" id="2.60.40.10">
    <property type="entry name" value="Immunoglobulins"/>
    <property type="match status" value="1"/>
</dbReference>
<dbReference type="Proteomes" id="UP000533900">
    <property type="component" value="Unassembled WGS sequence"/>
</dbReference>
<evidence type="ECO:0000313" key="1">
    <source>
        <dbReference type="EMBL" id="MBC2846051.1"/>
    </source>
</evidence>
<evidence type="ECO:0008006" key="3">
    <source>
        <dbReference type="Google" id="ProtNLM"/>
    </source>
</evidence>
<accession>A0A842IT27</accession>
<dbReference type="EMBL" id="JACLCP010000004">
    <property type="protein sequence ID" value="MBC2846051.1"/>
    <property type="molecule type" value="Genomic_DNA"/>
</dbReference>
<dbReference type="InterPro" id="IPR013783">
    <property type="entry name" value="Ig-like_fold"/>
</dbReference>
<organism evidence="1 2">
    <name type="scientific">Winogradskyella flava</name>
    <dbReference type="NCBI Taxonomy" id="1884876"/>
    <lineage>
        <taxon>Bacteria</taxon>
        <taxon>Pseudomonadati</taxon>
        <taxon>Bacteroidota</taxon>
        <taxon>Flavobacteriia</taxon>
        <taxon>Flavobacteriales</taxon>
        <taxon>Flavobacteriaceae</taxon>
        <taxon>Winogradskyella</taxon>
    </lineage>
</organism>
<dbReference type="SUPFAM" id="SSF49265">
    <property type="entry name" value="Fibronectin type III"/>
    <property type="match status" value="1"/>
</dbReference>
<comment type="caution">
    <text evidence="1">The sequence shown here is derived from an EMBL/GenBank/DDBJ whole genome shotgun (WGS) entry which is preliminary data.</text>
</comment>
<gene>
    <name evidence="1" type="ORF">H7F21_13170</name>
</gene>
<name>A0A842IT27_9FLAO</name>
<reference evidence="1" key="1">
    <citation type="submission" date="2020-08" db="EMBL/GenBank/DDBJ databases">
        <title>Winogradskyella ouciana sp. nov., isolated from the hadal seawater of the Mariana Trench.</title>
        <authorList>
            <person name="He X."/>
        </authorList>
    </citation>
    <scope>NUCLEOTIDE SEQUENCE [LARGE SCALE GENOMIC DNA]</scope>
    <source>
        <strain evidence="1">KCTC 52348</strain>
    </source>
</reference>